<dbReference type="PANTHER" id="PTHR15678:SF6">
    <property type="entry name" value="BRIDGE-LIKE LIPID TRANSFER PROTEIN FAMILY MEMBER 2"/>
    <property type="match status" value="1"/>
</dbReference>
<dbReference type="Proteomes" id="UP001457282">
    <property type="component" value="Unassembled WGS sequence"/>
</dbReference>
<name>A0AAW1X188_RUBAR</name>
<dbReference type="AlphaFoldDB" id="A0AAW1X188"/>
<proteinExistence type="predicted"/>
<dbReference type="InterPro" id="IPR045167">
    <property type="entry name" value="Hobbit"/>
</dbReference>
<organism evidence="1 2">
    <name type="scientific">Rubus argutus</name>
    <name type="common">Southern blackberry</name>
    <dbReference type="NCBI Taxonomy" id="59490"/>
    <lineage>
        <taxon>Eukaryota</taxon>
        <taxon>Viridiplantae</taxon>
        <taxon>Streptophyta</taxon>
        <taxon>Embryophyta</taxon>
        <taxon>Tracheophyta</taxon>
        <taxon>Spermatophyta</taxon>
        <taxon>Magnoliopsida</taxon>
        <taxon>eudicotyledons</taxon>
        <taxon>Gunneridae</taxon>
        <taxon>Pentapetalae</taxon>
        <taxon>rosids</taxon>
        <taxon>fabids</taxon>
        <taxon>Rosales</taxon>
        <taxon>Rosaceae</taxon>
        <taxon>Rosoideae</taxon>
        <taxon>Rosoideae incertae sedis</taxon>
        <taxon>Rubus</taxon>
    </lineage>
</organism>
<comment type="caution">
    <text evidence="1">The sequence shown here is derived from an EMBL/GenBank/DDBJ whole genome shotgun (WGS) entry which is preliminary data.</text>
</comment>
<protein>
    <submittedName>
        <fullName evidence="1">Uncharacterized protein</fullName>
    </submittedName>
</protein>
<dbReference type="PANTHER" id="PTHR15678">
    <property type="entry name" value="ANTIGEN MLAA-22-RELATED"/>
    <property type="match status" value="1"/>
</dbReference>
<evidence type="ECO:0000313" key="2">
    <source>
        <dbReference type="Proteomes" id="UP001457282"/>
    </source>
</evidence>
<sequence length="264" mass="29400">MVHPSKILLSNYRYYLLLFRGVNHGPVCDQSSSFCTGESLSAGQSSSAFMDRSSALFICEDFSLSCEFGHEREVGVIFKNVDISSGEVTVNLNEELLSKSKSSSNTLSDPDKAIESTIDSVASKKAQKNQQLIAAISKYTTLFPEKVCNFFLIGNNISSNQRKIISLARYESWIGLDILLSSWLILLPLSSKKVSYMLKAKGCNLIAKEDYNTNCLSSKLSNQILEPVFSNSSGWMCGLLYISRQNLLTLLEIYCFREVLSSLR</sequence>
<gene>
    <name evidence="1" type="ORF">M0R45_027233</name>
</gene>
<reference evidence="1 2" key="1">
    <citation type="journal article" date="2023" name="G3 (Bethesda)">
        <title>A chromosome-length genome assembly and annotation of blackberry (Rubus argutus, cv. 'Hillquist').</title>
        <authorList>
            <person name="Bruna T."/>
            <person name="Aryal R."/>
            <person name="Dudchenko O."/>
            <person name="Sargent D.J."/>
            <person name="Mead D."/>
            <person name="Buti M."/>
            <person name="Cavallini A."/>
            <person name="Hytonen T."/>
            <person name="Andres J."/>
            <person name="Pham M."/>
            <person name="Weisz D."/>
            <person name="Mascagni F."/>
            <person name="Usai G."/>
            <person name="Natali L."/>
            <person name="Bassil N."/>
            <person name="Fernandez G.E."/>
            <person name="Lomsadze A."/>
            <person name="Armour M."/>
            <person name="Olukolu B."/>
            <person name="Poorten T."/>
            <person name="Britton C."/>
            <person name="Davik J."/>
            <person name="Ashrafi H."/>
            <person name="Aiden E.L."/>
            <person name="Borodovsky M."/>
            <person name="Worthington M."/>
        </authorList>
    </citation>
    <scope>NUCLEOTIDE SEQUENCE [LARGE SCALE GENOMIC DNA]</scope>
    <source>
        <strain evidence="1">PI 553951</strain>
    </source>
</reference>
<keyword evidence="2" id="KW-1185">Reference proteome</keyword>
<dbReference type="Pfam" id="PF10344">
    <property type="entry name" value="Hobbit"/>
    <property type="match status" value="1"/>
</dbReference>
<dbReference type="EMBL" id="JBEDUW010000005">
    <property type="protein sequence ID" value="KAK9930184.1"/>
    <property type="molecule type" value="Genomic_DNA"/>
</dbReference>
<accession>A0AAW1X188</accession>
<evidence type="ECO:0000313" key="1">
    <source>
        <dbReference type="EMBL" id="KAK9930184.1"/>
    </source>
</evidence>